<evidence type="ECO:0008006" key="4">
    <source>
        <dbReference type="Google" id="ProtNLM"/>
    </source>
</evidence>
<name>A0ABR1I838_9HYPO</name>
<organism evidence="2 3">
    <name type="scientific">Neonectria magnoliae</name>
    <dbReference type="NCBI Taxonomy" id="2732573"/>
    <lineage>
        <taxon>Eukaryota</taxon>
        <taxon>Fungi</taxon>
        <taxon>Dikarya</taxon>
        <taxon>Ascomycota</taxon>
        <taxon>Pezizomycotina</taxon>
        <taxon>Sordariomycetes</taxon>
        <taxon>Hypocreomycetidae</taxon>
        <taxon>Hypocreales</taxon>
        <taxon>Nectriaceae</taxon>
        <taxon>Neonectria</taxon>
    </lineage>
</organism>
<feature type="compositionally biased region" description="Basic and acidic residues" evidence="1">
    <location>
        <begin position="160"/>
        <end position="188"/>
    </location>
</feature>
<feature type="region of interest" description="Disordered" evidence="1">
    <location>
        <begin position="139"/>
        <end position="201"/>
    </location>
</feature>
<accession>A0ABR1I838</accession>
<evidence type="ECO:0000256" key="1">
    <source>
        <dbReference type="SAM" id="MobiDB-lite"/>
    </source>
</evidence>
<reference evidence="2 3" key="1">
    <citation type="journal article" date="2025" name="Microbiol. Resour. Announc.">
        <title>Draft genome sequences for Neonectria magnoliae and Neonectria punicea, canker pathogens of Liriodendron tulipifera and Acer saccharum in West Virginia.</title>
        <authorList>
            <person name="Petronek H.M."/>
            <person name="Kasson M.T."/>
            <person name="Metheny A.M."/>
            <person name="Stauder C.M."/>
            <person name="Lovett B."/>
            <person name="Lynch S.C."/>
            <person name="Garnas J.R."/>
            <person name="Kasson L.R."/>
            <person name="Stajich J.E."/>
        </authorList>
    </citation>
    <scope>NUCLEOTIDE SEQUENCE [LARGE SCALE GENOMIC DNA]</scope>
    <source>
        <strain evidence="2 3">NRRL 64651</strain>
    </source>
</reference>
<sequence>MADERERLIDLFTGFLDRPDIDGDVTIALERLIGDDTPFRKPQDLVPIHEAEIRCDYARTIQARIKDSGQPDFALHAHDCAFIMMVPLSVLESGALSKDTPAISVSAMLQLGYHLTGHFLNRPTSLEMVAAQSTSLVRALSRQQEGRPPKSRRISNGAKASKEKEAAKEPESPQDSSSKEEPAEHSDYDPPDAARSSVEKMKCRKRDGHTCVVMESSSPELHHWWPKCYFAFKWLGVTPHPDIDNSSVNVEIQFHWLPQFQSRKSTVMTLGGSDSDWKTWVADMKNFQLANCQSPVRNVGASKTTTNFPIRSGHIVSINMDVSHATRFKDMIDLQWAITILGAMSGGADPPELVDFDDEDG</sequence>
<evidence type="ECO:0000313" key="3">
    <source>
        <dbReference type="Proteomes" id="UP001498421"/>
    </source>
</evidence>
<gene>
    <name evidence="2" type="ORF">QQZ08_003758</name>
</gene>
<keyword evidence="3" id="KW-1185">Reference proteome</keyword>
<evidence type="ECO:0000313" key="2">
    <source>
        <dbReference type="EMBL" id="KAK7429732.1"/>
    </source>
</evidence>
<dbReference type="EMBL" id="JAZAVK010000026">
    <property type="protein sequence ID" value="KAK7429732.1"/>
    <property type="molecule type" value="Genomic_DNA"/>
</dbReference>
<protein>
    <recommendedName>
        <fullName evidence="4">HNH nuclease domain-containing protein</fullName>
    </recommendedName>
</protein>
<dbReference type="Proteomes" id="UP001498421">
    <property type="component" value="Unassembled WGS sequence"/>
</dbReference>
<proteinExistence type="predicted"/>
<comment type="caution">
    <text evidence="2">The sequence shown here is derived from an EMBL/GenBank/DDBJ whole genome shotgun (WGS) entry which is preliminary data.</text>
</comment>